<dbReference type="AlphaFoldDB" id="A0A563EK57"/>
<proteinExistence type="predicted"/>
<evidence type="ECO:0000313" key="1">
    <source>
        <dbReference type="EMBL" id="TWP47416.1"/>
    </source>
</evidence>
<dbReference type="EMBL" id="VOBR01000026">
    <property type="protein sequence ID" value="TWP47416.1"/>
    <property type="molecule type" value="Genomic_DNA"/>
</dbReference>
<protein>
    <submittedName>
        <fullName evidence="1">Uncharacterized protein</fullName>
    </submittedName>
</protein>
<keyword evidence="2" id="KW-1185">Reference proteome</keyword>
<dbReference type="RefSeq" id="WP_146357854.1">
    <property type="nucleotide sequence ID" value="NZ_VOBR01000026.1"/>
</dbReference>
<dbReference type="Proteomes" id="UP000316639">
    <property type="component" value="Unassembled WGS sequence"/>
</dbReference>
<name>A0A563EK57_9PSEU</name>
<reference evidence="1 2" key="1">
    <citation type="submission" date="2019-07" db="EMBL/GenBank/DDBJ databases">
        <title>Lentzea xizangensis sp. nov., isolated from Qinghai-Tibetan Plateau Soils.</title>
        <authorList>
            <person name="Huang J."/>
        </authorList>
    </citation>
    <scope>NUCLEOTIDE SEQUENCE [LARGE SCALE GENOMIC DNA]</scope>
    <source>
        <strain evidence="1 2">FXJ1.1311</strain>
    </source>
</reference>
<comment type="caution">
    <text evidence="1">The sequence shown here is derived from an EMBL/GenBank/DDBJ whole genome shotgun (WGS) entry which is preliminary data.</text>
</comment>
<accession>A0A563EK57</accession>
<sequence>MTNVPRPVAAEEPCPLSGRRQAAAALSNSLAQFAELVELYEAKPEKHAATRVRLFGLLSVGSRVYRVLWLVATGINRPFLLEWHAEPCALELAIDARLVAAPLSEEFPYLITDAGRHTINWWYQLISPRREHRDFKPFWEAVTLR</sequence>
<evidence type="ECO:0000313" key="2">
    <source>
        <dbReference type="Proteomes" id="UP000316639"/>
    </source>
</evidence>
<gene>
    <name evidence="1" type="ORF">FKR81_32395</name>
</gene>
<organism evidence="1 2">
    <name type="scientific">Lentzea tibetensis</name>
    <dbReference type="NCBI Taxonomy" id="2591470"/>
    <lineage>
        <taxon>Bacteria</taxon>
        <taxon>Bacillati</taxon>
        <taxon>Actinomycetota</taxon>
        <taxon>Actinomycetes</taxon>
        <taxon>Pseudonocardiales</taxon>
        <taxon>Pseudonocardiaceae</taxon>
        <taxon>Lentzea</taxon>
    </lineage>
</organism>